<dbReference type="EMBL" id="FRAV01000027">
    <property type="protein sequence ID" value="SHL86942.1"/>
    <property type="molecule type" value="Genomic_DNA"/>
</dbReference>
<reference evidence="2" key="1">
    <citation type="submission" date="2016-11" db="EMBL/GenBank/DDBJ databases">
        <authorList>
            <person name="Varghese N."/>
            <person name="Submissions S."/>
        </authorList>
    </citation>
    <scope>NUCLEOTIDE SEQUENCE [LARGE SCALE GENOMIC DNA]</scope>
    <source>
        <strain evidence="2">DSM 26899</strain>
    </source>
</reference>
<name>A0A1M7E5B4_9FLAO</name>
<dbReference type="STRING" id="1302687.SAMN05444267_10273"/>
<evidence type="ECO:0008006" key="3">
    <source>
        <dbReference type="Google" id="ProtNLM"/>
    </source>
</evidence>
<evidence type="ECO:0000313" key="1">
    <source>
        <dbReference type="EMBL" id="SHL86942.1"/>
    </source>
</evidence>
<dbReference type="RefSeq" id="WP_073294732.1">
    <property type="nucleotide sequence ID" value="NZ_FRAV01000027.1"/>
</dbReference>
<gene>
    <name evidence="1" type="ORF">SAMN05444267_10273</name>
</gene>
<keyword evidence="2" id="KW-1185">Reference proteome</keyword>
<sequence>MKILNVNFKYLWIFLVFISGNLFSQEQKYIPFRRGNLWGLCEANKFIAVQPQYYSISWYDESVGGFHAEQNGKFGIIDSNATIIMPFISDKPIIVNGENYLVFEGLDYYNYSIKTKMRLDKYIEPERYPINDRWGGGDNHIGELKEPKLTWDDLDDEDLDMIKPFEDEQNYQINFKANFVEILSKDSHIGIYIPKIKKMYLSTPDIAYVGWQFYNGKPYILSTNSTNLFGLVDENSNQVYPIKYASINLMDGSGLVVVSEPDQNNPNNLLYQTIFPNNKVLEGQFFPQGNVWRNGSIYRLYYKIVNGLKNYAGEDGTPYFEG</sequence>
<proteinExistence type="predicted"/>
<organism evidence="1 2">
    <name type="scientific">Chryseobacterium polytrichastri</name>
    <dbReference type="NCBI Taxonomy" id="1302687"/>
    <lineage>
        <taxon>Bacteria</taxon>
        <taxon>Pseudomonadati</taxon>
        <taxon>Bacteroidota</taxon>
        <taxon>Flavobacteriia</taxon>
        <taxon>Flavobacteriales</taxon>
        <taxon>Weeksellaceae</taxon>
        <taxon>Chryseobacterium group</taxon>
        <taxon>Chryseobacterium</taxon>
    </lineage>
</organism>
<accession>A0A1M7E5B4</accession>
<dbReference type="Proteomes" id="UP000184364">
    <property type="component" value="Unassembled WGS sequence"/>
</dbReference>
<dbReference type="AlphaFoldDB" id="A0A1M7E5B4"/>
<evidence type="ECO:0000313" key="2">
    <source>
        <dbReference type="Proteomes" id="UP000184364"/>
    </source>
</evidence>
<dbReference type="OrthoDB" id="2485468at2"/>
<protein>
    <recommendedName>
        <fullName evidence="3">WG containing repeat-containing protein</fullName>
    </recommendedName>
</protein>